<dbReference type="InterPro" id="IPR036052">
    <property type="entry name" value="TrpB-like_PALP_sf"/>
</dbReference>
<dbReference type="AlphaFoldDB" id="A0A6G2DF10"/>
<evidence type="ECO:0000313" key="2">
    <source>
        <dbReference type="Proteomes" id="UP000483094"/>
    </source>
</evidence>
<proteinExistence type="predicted"/>
<dbReference type="SUPFAM" id="SSF53686">
    <property type="entry name" value="Tryptophan synthase beta subunit-like PLP-dependent enzymes"/>
    <property type="match status" value="1"/>
</dbReference>
<dbReference type="Proteomes" id="UP000483094">
    <property type="component" value="Unassembled WGS sequence"/>
</dbReference>
<dbReference type="Gene3D" id="3.40.50.1100">
    <property type="match status" value="1"/>
</dbReference>
<sequence length="103" mass="10687">SYIEDPHTAVASAVYKKYQSATGDVTKTVIASTASPYKFPVVAVEAVTGKAGLTDFEALAQLHEISGVAVPPAVDGLEISPIRHKTTVAAADMQVAVEAYLGL</sequence>
<reference evidence="1 2" key="1">
    <citation type="submission" date="2019-11" db="EMBL/GenBank/DDBJ databases">
        <title>Growth characteristics of pneumococcus vary with the chemical composition of the capsule and with environmental conditions.</title>
        <authorList>
            <person name="Tothpal A."/>
            <person name="Desobry K."/>
            <person name="Joshi S."/>
            <person name="Wyllie A.L."/>
            <person name="Weinberger D.M."/>
        </authorList>
    </citation>
    <scope>NUCLEOTIDE SEQUENCE [LARGE SCALE GENOMIC DNA]</scope>
    <source>
        <strain evidence="2">pnumococcus19F</strain>
    </source>
</reference>
<organism evidence="1 2">
    <name type="scientific">Streptococcus pneumoniae</name>
    <dbReference type="NCBI Taxonomy" id="1313"/>
    <lineage>
        <taxon>Bacteria</taxon>
        <taxon>Bacillati</taxon>
        <taxon>Bacillota</taxon>
        <taxon>Bacilli</taxon>
        <taxon>Lactobacillales</taxon>
        <taxon>Streptococcaceae</taxon>
        <taxon>Streptococcus</taxon>
    </lineage>
</organism>
<dbReference type="GO" id="GO:1901605">
    <property type="term" value="P:alpha-amino acid metabolic process"/>
    <property type="evidence" value="ECO:0007669"/>
    <property type="project" value="UniProtKB-ARBA"/>
</dbReference>
<dbReference type="EMBL" id="WNHQ01001824">
    <property type="protein sequence ID" value="MTV75144.1"/>
    <property type="molecule type" value="Genomic_DNA"/>
</dbReference>
<dbReference type="Pfam" id="PF24857">
    <property type="entry name" value="THR4_C"/>
    <property type="match status" value="1"/>
</dbReference>
<dbReference type="GO" id="GO:0005737">
    <property type="term" value="C:cytoplasm"/>
    <property type="evidence" value="ECO:0007669"/>
    <property type="project" value="TreeGrafter"/>
</dbReference>
<gene>
    <name evidence="1" type="ORF">GM540_14465</name>
</gene>
<feature type="non-terminal residue" evidence="1">
    <location>
        <position position="1"/>
    </location>
</feature>
<protein>
    <submittedName>
        <fullName evidence="1">Threonine synthase</fullName>
    </submittedName>
</protein>
<accession>A0A6G2DF10</accession>
<dbReference type="PANTHER" id="PTHR43515:SF1">
    <property type="entry name" value="THREONINE SYNTHASE-LIKE 1"/>
    <property type="match status" value="1"/>
</dbReference>
<dbReference type="PANTHER" id="PTHR43515">
    <property type="entry name" value="THREONINE SYNTHASE-LIKE 1"/>
    <property type="match status" value="1"/>
</dbReference>
<evidence type="ECO:0000313" key="1">
    <source>
        <dbReference type="EMBL" id="MTV75144.1"/>
    </source>
</evidence>
<name>A0A6G2DF10_STREE</name>
<comment type="caution">
    <text evidence="1">The sequence shown here is derived from an EMBL/GenBank/DDBJ whole genome shotgun (WGS) entry which is preliminary data.</text>
</comment>